<dbReference type="InterPro" id="IPR019965">
    <property type="entry name" value="PPOX_F420-dep_Rv2061_put"/>
</dbReference>
<name>A0A6J7CLH4_9ZZZZ</name>
<dbReference type="NCBIfam" id="TIGR03666">
    <property type="entry name" value="Rv2061_F420"/>
    <property type="match status" value="1"/>
</dbReference>
<dbReference type="InterPro" id="IPR052019">
    <property type="entry name" value="F420H2_bilvrd_red/Heme_oxyg"/>
</dbReference>
<dbReference type="InterPro" id="IPR012349">
    <property type="entry name" value="Split_barrel_FMN-bd"/>
</dbReference>
<reference evidence="2" key="1">
    <citation type="submission" date="2020-05" db="EMBL/GenBank/DDBJ databases">
        <authorList>
            <person name="Chiriac C."/>
            <person name="Salcher M."/>
            <person name="Ghai R."/>
            <person name="Kavagutti S V."/>
        </authorList>
    </citation>
    <scope>NUCLEOTIDE SEQUENCE</scope>
</reference>
<keyword evidence="1" id="KW-0560">Oxidoreductase</keyword>
<dbReference type="PANTHER" id="PTHR35176">
    <property type="entry name" value="HEME OXYGENASE HI_0854-RELATED"/>
    <property type="match status" value="1"/>
</dbReference>
<protein>
    <submittedName>
        <fullName evidence="2">Unannotated protein</fullName>
    </submittedName>
</protein>
<evidence type="ECO:0000313" key="2">
    <source>
        <dbReference type="EMBL" id="CAB4856999.1"/>
    </source>
</evidence>
<dbReference type="EMBL" id="CAFBLM010000001">
    <property type="protein sequence ID" value="CAB4856999.1"/>
    <property type="molecule type" value="Genomic_DNA"/>
</dbReference>
<dbReference type="Gene3D" id="2.30.110.10">
    <property type="entry name" value="Electron Transport, Fmn-binding Protein, Chain A"/>
    <property type="match status" value="1"/>
</dbReference>
<dbReference type="GO" id="GO:0005829">
    <property type="term" value="C:cytosol"/>
    <property type="evidence" value="ECO:0007669"/>
    <property type="project" value="TreeGrafter"/>
</dbReference>
<dbReference type="PANTHER" id="PTHR35176:SF11">
    <property type="entry name" value="PYRIDOXAMINE 5'-PHOSPHATE OXIDASE FAMILY PROTEIN"/>
    <property type="match status" value="1"/>
</dbReference>
<dbReference type="GO" id="GO:0016627">
    <property type="term" value="F:oxidoreductase activity, acting on the CH-CH group of donors"/>
    <property type="evidence" value="ECO:0007669"/>
    <property type="project" value="TreeGrafter"/>
</dbReference>
<accession>A0A6J7CLH4</accession>
<proteinExistence type="predicted"/>
<dbReference type="AlphaFoldDB" id="A0A6J7CLH4"/>
<dbReference type="GO" id="GO:0070967">
    <property type="term" value="F:coenzyme F420 binding"/>
    <property type="evidence" value="ECO:0007669"/>
    <property type="project" value="TreeGrafter"/>
</dbReference>
<dbReference type="SUPFAM" id="SSF50475">
    <property type="entry name" value="FMN-binding split barrel"/>
    <property type="match status" value="1"/>
</dbReference>
<evidence type="ECO:0000256" key="1">
    <source>
        <dbReference type="ARBA" id="ARBA00023002"/>
    </source>
</evidence>
<sequence>MSGLASSLGTATYLSLMTYRKDATGVATPVWVAQRGEFLFVWTQADSGKVKRINTDPVVQVAACTVSGKLKSGYFPATARVIDGGGESMVRELMGRKYGWQLKFLIWQQKVRKKSIDHVGIQITLGGEISGPAHLDD</sequence>
<gene>
    <name evidence="2" type="ORF">UFOPK3401_00030</name>
</gene>
<organism evidence="2">
    <name type="scientific">freshwater metagenome</name>
    <dbReference type="NCBI Taxonomy" id="449393"/>
    <lineage>
        <taxon>unclassified sequences</taxon>
        <taxon>metagenomes</taxon>
        <taxon>ecological metagenomes</taxon>
    </lineage>
</organism>